<evidence type="ECO:0000313" key="3">
    <source>
        <dbReference type="Proteomes" id="UP000038204"/>
    </source>
</evidence>
<organism evidence="2 3">
    <name type="scientific">Yersinia similis</name>
    <dbReference type="NCBI Taxonomy" id="367190"/>
    <lineage>
        <taxon>Bacteria</taxon>
        <taxon>Pseudomonadati</taxon>
        <taxon>Pseudomonadota</taxon>
        <taxon>Gammaproteobacteria</taxon>
        <taxon>Enterobacterales</taxon>
        <taxon>Yersiniaceae</taxon>
        <taxon>Yersinia</taxon>
    </lineage>
</organism>
<evidence type="ECO:0000256" key="1">
    <source>
        <dbReference type="SAM" id="Phobius"/>
    </source>
</evidence>
<dbReference type="EMBL" id="CQBK01000007">
    <property type="protein sequence ID" value="CNH67832.1"/>
    <property type="molecule type" value="Genomic_DNA"/>
</dbReference>
<dbReference type="AlphaFoldDB" id="A0A0T9PIV5"/>
<reference evidence="2 3" key="1">
    <citation type="submission" date="2015-03" db="EMBL/GenBank/DDBJ databases">
        <authorList>
            <person name="Murphy D."/>
        </authorList>
    </citation>
    <scope>NUCLEOTIDE SEQUENCE [LARGE SCALE GENOMIC DNA]</scope>
    <source>
        <strain evidence="2 3">Y233</strain>
    </source>
</reference>
<evidence type="ECO:0000313" key="2">
    <source>
        <dbReference type="EMBL" id="CNH67832.1"/>
    </source>
</evidence>
<dbReference type="RefSeq" id="WP_038402266.1">
    <property type="nucleotide sequence ID" value="NZ_CABIHS010000165.1"/>
</dbReference>
<dbReference type="GeneID" id="96665716"/>
<proteinExistence type="predicted"/>
<feature type="transmembrane region" description="Helical" evidence="1">
    <location>
        <begin position="90"/>
        <end position="110"/>
    </location>
</feature>
<keyword evidence="1" id="KW-0812">Transmembrane</keyword>
<keyword evidence="1" id="KW-1133">Transmembrane helix</keyword>
<name>A0A0T9PIV5_9GAMM</name>
<keyword evidence="1" id="KW-0472">Membrane</keyword>
<gene>
    <name evidence="2" type="ORF">ERS008667_01223</name>
</gene>
<feature type="transmembrane region" description="Helical" evidence="1">
    <location>
        <begin position="7"/>
        <end position="26"/>
    </location>
</feature>
<dbReference type="Proteomes" id="UP000038204">
    <property type="component" value="Unassembled WGS sequence"/>
</dbReference>
<accession>A0A0T9PIV5</accession>
<protein>
    <submittedName>
        <fullName evidence="2">Uncharacterized protein</fullName>
    </submittedName>
</protein>
<sequence length="117" mass="13217">MTKNSWAIIILLVVMVLWTLLAWGVFSLLNWLPALANATQDGTMPLISQLREQMFNLVPQSWVDAWLPLVLSAWRGVADSFPIMINWAGYALWFIWGLGIVTLLVLTVLVRSYKVSA</sequence>